<dbReference type="SUPFAM" id="SSF48452">
    <property type="entry name" value="TPR-like"/>
    <property type="match status" value="1"/>
</dbReference>
<dbReference type="EMBL" id="JAMZEK010000005">
    <property type="protein sequence ID" value="MCP1376149.1"/>
    <property type="molecule type" value="Genomic_DNA"/>
</dbReference>
<dbReference type="Gene3D" id="1.25.40.10">
    <property type="entry name" value="Tetratricopeptide repeat domain"/>
    <property type="match status" value="1"/>
</dbReference>
<evidence type="ECO:0000313" key="3">
    <source>
        <dbReference type="Proteomes" id="UP001204615"/>
    </source>
</evidence>
<proteinExistence type="predicted"/>
<dbReference type="InterPro" id="IPR026634">
    <property type="entry name" value="TPST-like"/>
</dbReference>
<dbReference type="RefSeq" id="WP_253568968.1">
    <property type="nucleotide sequence ID" value="NZ_JAMZEK010000005.1"/>
</dbReference>
<organism evidence="2 3">
    <name type="scientific">Dyella lutea</name>
    <dbReference type="NCBI Taxonomy" id="2950441"/>
    <lineage>
        <taxon>Bacteria</taxon>
        <taxon>Pseudomonadati</taxon>
        <taxon>Pseudomonadota</taxon>
        <taxon>Gammaproteobacteria</taxon>
        <taxon>Lysobacterales</taxon>
        <taxon>Rhodanobacteraceae</taxon>
        <taxon>Dyella</taxon>
    </lineage>
</organism>
<reference evidence="2 3" key="1">
    <citation type="submission" date="2022-06" db="EMBL/GenBank/DDBJ databases">
        <title>Dyella sp. Sa strain:Sa Genome sequencing.</title>
        <authorList>
            <person name="Park S."/>
        </authorList>
    </citation>
    <scope>NUCLEOTIDE SEQUENCE [LARGE SCALE GENOMIC DNA]</scope>
    <source>
        <strain evidence="2 3">Sa</strain>
    </source>
</reference>
<sequence>MNHRPTPADVWLERAQQRLLAGDASRAHTLLVQALAEHPDSGALQFALAGLQRQAGDAVAADAQLEDLLSREPDHLAAALQLARSLRGQGRLLAAGALLRRAFAHAPAEVERRIDAIELLDDGGRQQDAMALCEQAFAAGLDDPRLHVHAAALAAQLGRFEVAREHYETVLARSRHAADWHVPLGLSSLQRYRSTDHPDFARFQHWLERDDLAPYPRSSLLFALGKAFDDVGEIERAADLLREANAIMHSQLRWQRKAWRRGVEMRLGRGPLPDPALAPPAWTPVFIVGMPRAGSTLLAERLARHPQVRHRGELPWLPVLASRVGAASGDAGMVAAMRDAAGSYARQLLQDDTPVGWYVDKQPHNFLHVDLILALFPNARIIHCRREARDNALSLWMQSFHPGSQDFAYDLGDIATVMRDARRMMAHWQARYPHAVRTVDYEALVTEPDACVGSLARWLGLPEATPHTSADTAALSTASLWQARQPVYRSSVERWRRYAPVMPELERLRAD</sequence>
<keyword evidence="3" id="KW-1185">Reference proteome</keyword>
<dbReference type="Proteomes" id="UP001204615">
    <property type="component" value="Unassembled WGS sequence"/>
</dbReference>
<dbReference type="PANTHER" id="PTHR12788">
    <property type="entry name" value="PROTEIN-TYROSINE SULFOTRANSFERASE 2"/>
    <property type="match status" value="1"/>
</dbReference>
<dbReference type="InterPro" id="IPR027417">
    <property type="entry name" value="P-loop_NTPase"/>
</dbReference>
<dbReference type="PANTHER" id="PTHR12788:SF10">
    <property type="entry name" value="PROTEIN-TYROSINE SULFOTRANSFERASE"/>
    <property type="match status" value="1"/>
</dbReference>
<dbReference type="InterPro" id="IPR011990">
    <property type="entry name" value="TPR-like_helical_dom_sf"/>
</dbReference>
<gene>
    <name evidence="2" type="ORF">NC595_19035</name>
</gene>
<dbReference type="SUPFAM" id="SSF52540">
    <property type="entry name" value="P-loop containing nucleoside triphosphate hydrolases"/>
    <property type="match status" value="1"/>
</dbReference>
<protein>
    <submittedName>
        <fullName evidence="2">Sulfotransferase</fullName>
    </submittedName>
</protein>
<name>A0ABT1FFP9_9GAMM</name>
<evidence type="ECO:0000256" key="1">
    <source>
        <dbReference type="ARBA" id="ARBA00022679"/>
    </source>
</evidence>
<accession>A0ABT1FFP9</accession>
<comment type="caution">
    <text evidence="2">The sequence shown here is derived from an EMBL/GenBank/DDBJ whole genome shotgun (WGS) entry which is preliminary data.</text>
</comment>
<dbReference type="Pfam" id="PF14559">
    <property type="entry name" value="TPR_19"/>
    <property type="match status" value="1"/>
</dbReference>
<dbReference type="Gene3D" id="3.40.50.300">
    <property type="entry name" value="P-loop containing nucleotide triphosphate hydrolases"/>
    <property type="match status" value="1"/>
</dbReference>
<keyword evidence="1" id="KW-0808">Transferase</keyword>
<evidence type="ECO:0000313" key="2">
    <source>
        <dbReference type="EMBL" id="MCP1376149.1"/>
    </source>
</evidence>
<dbReference type="Pfam" id="PF13469">
    <property type="entry name" value="Sulfotransfer_3"/>
    <property type="match status" value="1"/>
</dbReference>